<evidence type="ECO:0000313" key="3">
    <source>
        <dbReference type="EMBL" id="KER20082.1"/>
    </source>
</evidence>
<proteinExistence type="predicted"/>
<dbReference type="PROSITE" id="PS50030">
    <property type="entry name" value="UBA"/>
    <property type="match status" value="1"/>
</dbReference>
<dbReference type="SUPFAM" id="SSF46934">
    <property type="entry name" value="UBA-like"/>
    <property type="match status" value="1"/>
</dbReference>
<dbReference type="GeneID" id="20325459"/>
<feature type="compositionally biased region" description="Low complexity" evidence="1">
    <location>
        <begin position="138"/>
        <end position="150"/>
    </location>
</feature>
<reference evidence="3 4" key="1">
    <citation type="submission" date="2013-11" db="EMBL/GenBank/DDBJ databases">
        <title>Opisthorchis viverrini - life in the bile duct.</title>
        <authorList>
            <person name="Young N.D."/>
            <person name="Nagarajan N."/>
            <person name="Lin S.J."/>
            <person name="Korhonen P.K."/>
            <person name="Jex A.R."/>
            <person name="Hall R.S."/>
            <person name="Safavi-Hemami H."/>
            <person name="Kaewkong W."/>
            <person name="Bertrand D."/>
            <person name="Gao S."/>
            <person name="Seet Q."/>
            <person name="Wongkham S."/>
            <person name="Teh B.T."/>
            <person name="Wongkham C."/>
            <person name="Intapan P.M."/>
            <person name="Maleewong W."/>
            <person name="Yang X."/>
            <person name="Hu M."/>
            <person name="Wang Z."/>
            <person name="Hofmann A."/>
            <person name="Sternberg P.W."/>
            <person name="Tan P."/>
            <person name="Wang J."/>
            <person name="Gasser R.B."/>
        </authorList>
    </citation>
    <scope>NUCLEOTIDE SEQUENCE [LARGE SCALE GENOMIC DNA]</scope>
</reference>
<dbReference type="OrthoDB" id="10016665at2759"/>
<dbReference type="STRING" id="6198.A0A074Z3I8"/>
<feature type="compositionally biased region" description="Polar residues" evidence="1">
    <location>
        <begin position="32"/>
        <end position="44"/>
    </location>
</feature>
<accession>A0A074Z3I8</accession>
<dbReference type="CTD" id="20325459"/>
<dbReference type="InterPro" id="IPR009060">
    <property type="entry name" value="UBA-like_sf"/>
</dbReference>
<feature type="region of interest" description="Disordered" evidence="1">
    <location>
        <begin position="19"/>
        <end position="83"/>
    </location>
</feature>
<feature type="compositionally biased region" description="Polar residues" evidence="1">
    <location>
        <begin position="58"/>
        <end position="69"/>
    </location>
</feature>
<dbReference type="RefSeq" id="XP_009176171.1">
    <property type="nucleotide sequence ID" value="XM_009177907.1"/>
</dbReference>
<organism evidence="3 4">
    <name type="scientific">Opisthorchis viverrini</name>
    <name type="common">Southeast Asian liver fluke</name>
    <dbReference type="NCBI Taxonomy" id="6198"/>
    <lineage>
        <taxon>Eukaryota</taxon>
        <taxon>Metazoa</taxon>
        <taxon>Spiralia</taxon>
        <taxon>Lophotrochozoa</taxon>
        <taxon>Platyhelminthes</taxon>
        <taxon>Trematoda</taxon>
        <taxon>Digenea</taxon>
        <taxon>Opisthorchiida</taxon>
        <taxon>Opisthorchiata</taxon>
        <taxon>Opisthorchiidae</taxon>
        <taxon>Opisthorchis</taxon>
    </lineage>
</organism>
<feature type="domain" description="UBA" evidence="2">
    <location>
        <begin position="194"/>
        <end position="237"/>
    </location>
</feature>
<dbReference type="KEGG" id="ovi:T265_11291"/>
<dbReference type="InterPro" id="IPR047878">
    <property type="entry name" value="UBL7_UBA"/>
</dbReference>
<dbReference type="EMBL" id="KL597095">
    <property type="protein sequence ID" value="KER20082.1"/>
    <property type="molecule type" value="Genomic_DNA"/>
</dbReference>
<dbReference type="Gene3D" id="1.10.8.10">
    <property type="entry name" value="DNA helicase RuvA subunit, C-terminal domain"/>
    <property type="match status" value="1"/>
</dbReference>
<dbReference type="SMART" id="SM00165">
    <property type="entry name" value="UBA"/>
    <property type="match status" value="1"/>
</dbReference>
<feature type="region of interest" description="Disordered" evidence="1">
    <location>
        <begin position="132"/>
        <end position="151"/>
    </location>
</feature>
<dbReference type="Proteomes" id="UP000054324">
    <property type="component" value="Unassembled WGS sequence"/>
</dbReference>
<dbReference type="Pfam" id="PF00627">
    <property type="entry name" value="UBA"/>
    <property type="match status" value="1"/>
</dbReference>
<feature type="compositionally biased region" description="Acidic residues" evidence="1">
    <location>
        <begin position="22"/>
        <end position="31"/>
    </location>
</feature>
<sequence>MQGFSKRCRSPSLINYNVDQICGDDAEDDTDTNASRQPSGSSPVLLTPYGGPGEPNPDSFTRTAQSTGPNSRERNSVRVSRHQLQAAIAQAQGLLSGSGLHIPPPSSSQVATGQIPEPGLFRHNSVITASPRFSTQVSGSSTSPTTNSATPRITASALSQALASVPSLTARQNLPTTSSSSTAASHTAESIAVHTENRWATQLAQLAEMGVTDELAARQALEATNGDIAMAVQLLFG</sequence>
<dbReference type="InterPro" id="IPR015940">
    <property type="entry name" value="UBA"/>
</dbReference>
<dbReference type="AlphaFoldDB" id="A0A074Z3I8"/>
<evidence type="ECO:0000256" key="1">
    <source>
        <dbReference type="SAM" id="MobiDB-lite"/>
    </source>
</evidence>
<evidence type="ECO:0000259" key="2">
    <source>
        <dbReference type="PROSITE" id="PS50030"/>
    </source>
</evidence>
<keyword evidence="4" id="KW-1185">Reference proteome</keyword>
<feature type="region of interest" description="Disordered" evidence="1">
    <location>
        <begin position="96"/>
        <end position="118"/>
    </location>
</feature>
<gene>
    <name evidence="3" type="ORF">T265_11291</name>
</gene>
<name>A0A074Z3I8_OPIVI</name>
<protein>
    <recommendedName>
        <fullName evidence="2">UBA domain-containing protein</fullName>
    </recommendedName>
</protein>
<evidence type="ECO:0000313" key="4">
    <source>
        <dbReference type="Proteomes" id="UP000054324"/>
    </source>
</evidence>
<dbReference type="CDD" id="cd14326">
    <property type="entry name" value="UBA_UBL7"/>
    <property type="match status" value="1"/>
</dbReference>